<feature type="compositionally biased region" description="Gly residues" evidence="5">
    <location>
        <begin position="1"/>
        <end position="10"/>
    </location>
</feature>
<dbReference type="Proteomes" id="UP000254919">
    <property type="component" value="Unassembled WGS sequence"/>
</dbReference>
<dbReference type="NCBIfam" id="TIGR00385">
    <property type="entry name" value="dsbE"/>
    <property type="match status" value="1"/>
</dbReference>
<dbReference type="GO" id="GO:0015036">
    <property type="term" value="F:disulfide oxidoreductase activity"/>
    <property type="evidence" value="ECO:0007669"/>
    <property type="project" value="InterPro"/>
</dbReference>
<evidence type="ECO:0000259" key="7">
    <source>
        <dbReference type="PROSITE" id="PS51352"/>
    </source>
</evidence>
<evidence type="ECO:0000313" key="10">
    <source>
        <dbReference type="Proteomes" id="UP000054844"/>
    </source>
</evidence>
<organism evidence="8 10">
    <name type="scientific">Roseomonas mucosa</name>
    <dbReference type="NCBI Taxonomy" id="207340"/>
    <lineage>
        <taxon>Bacteria</taxon>
        <taxon>Pseudomonadati</taxon>
        <taxon>Pseudomonadota</taxon>
        <taxon>Alphaproteobacteria</taxon>
        <taxon>Acetobacterales</taxon>
        <taxon>Roseomonadaceae</taxon>
        <taxon>Roseomonas</taxon>
    </lineage>
</organism>
<dbReference type="PANTHER" id="PTHR42852:SF6">
    <property type="entry name" value="THIOL:DISULFIDE INTERCHANGE PROTEIN DSBE"/>
    <property type="match status" value="1"/>
</dbReference>
<evidence type="ECO:0000313" key="8">
    <source>
        <dbReference type="EMBL" id="ONH82496.1"/>
    </source>
</evidence>
<dbReference type="InterPro" id="IPR000866">
    <property type="entry name" value="AhpC/TSA"/>
</dbReference>
<dbReference type="InterPro" id="IPR017937">
    <property type="entry name" value="Thioredoxin_CS"/>
</dbReference>
<dbReference type="CDD" id="cd03010">
    <property type="entry name" value="TlpA_like_DsbE"/>
    <property type="match status" value="1"/>
</dbReference>
<dbReference type="STRING" id="207340.APZ41_014225"/>
<accession>A0A1S8D2H1</accession>
<dbReference type="PANTHER" id="PTHR42852">
    <property type="entry name" value="THIOL:DISULFIDE INTERCHANGE PROTEIN DSBE"/>
    <property type="match status" value="1"/>
</dbReference>
<reference evidence="9 11" key="2">
    <citation type="submission" date="2018-06" db="EMBL/GenBank/DDBJ databases">
        <authorList>
            <consortium name="Pathogen Informatics"/>
            <person name="Doyle S."/>
        </authorList>
    </citation>
    <scope>NUCLEOTIDE SEQUENCE [LARGE SCALE GENOMIC DNA]</scope>
    <source>
        <strain evidence="9 11">NCTC13291</strain>
    </source>
</reference>
<dbReference type="SUPFAM" id="SSF52833">
    <property type="entry name" value="Thioredoxin-like"/>
    <property type="match status" value="1"/>
</dbReference>
<dbReference type="Proteomes" id="UP000054844">
    <property type="component" value="Unassembled WGS sequence"/>
</dbReference>
<dbReference type="InterPro" id="IPR036249">
    <property type="entry name" value="Thioredoxin-like_sf"/>
</dbReference>
<dbReference type="EMBL" id="LLWF02000052">
    <property type="protein sequence ID" value="ONH82496.1"/>
    <property type="molecule type" value="Genomic_DNA"/>
</dbReference>
<dbReference type="Gene3D" id="3.40.30.10">
    <property type="entry name" value="Glutaredoxin"/>
    <property type="match status" value="1"/>
</dbReference>
<dbReference type="InterPro" id="IPR004799">
    <property type="entry name" value="Periplasmic_diS_OxRdtase_DsbE"/>
</dbReference>
<dbReference type="GO" id="GO:0030288">
    <property type="term" value="C:outer membrane-bounded periplasmic space"/>
    <property type="evidence" value="ECO:0007669"/>
    <property type="project" value="InterPro"/>
</dbReference>
<dbReference type="Pfam" id="PF00578">
    <property type="entry name" value="AhpC-TSA"/>
    <property type="match status" value="1"/>
</dbReference>
<dbReference type="GeneID" id="99632416"/>
<keyword evidence="2" id="KW-0201">Cytochrome c-type biogenesis</keyword>
<evidence type="ECO:0000313" key="9">
    <source>
        <dbReference type="EMBL" id="SUE39557.1"/>
    </source>
</evidence>
<evidence type="ECO:0000256" key="6">
    <source>
        <dbReference type="SAM" id="Phobius"/>
    </source>
</evidence>
<keyword evidence="4" id="KW-0676">Redox-active center</keyword>
<protein>
    <submittedName>
        <fullName evidence="8 9">Cytochrome C biogenesis protein</fullName>
    </submittedName>
</protein>
<dbReference type="EMBL" id="UGVN01000001">
    <property type="protein sequence ID" value="SUE39557.1"/>
    <property type="molecule type" value="Genomic_DNA"/>
</dbReference>
<feature type="transmembrane region" description="Helical" evidence="6">
    <location>
        <begin position="42"/>
        <end position="62"/>
    </location>
</feature>
<dbReference type="OrthoDB" id="9799347at2"/>
<feature type="domain" description="Thioredoxin" evidence="7">
    <location>
        <begin position="78"/>
        <end position="219"/>
    </location>
</feature>
<evidence type="ECO:0000256" key="1">
    <source>
        <dbReference type="ARBA" id="ARBA00004196"/>
    </source>
</evidence>
<evidence type="ECO:0000256" key="5">
    <source>
        <dbReference type="SAM" id="MobiDB-lite"/>
    </source>
</evidence>
<name>A0A1S8D2H1_9PROT</name>
<dbReference type="PROSITE" id="PS51352">
    <property type="entry name" value="THIOREDOXIN_2"/>
    <property type="match status" value="1"/>
</dbReference>
<keyword evidence="6" id="KW-0812">Transmembrane</keyword>
<evidence type="ECO:0000256" key="2">
    <source>
        <dbReference type="ARBA" id="ARBA00022748"/>
    </source>
</evidence>
<dbReference type="GO" id="GO:0016209">
    <property type="term" value="F:antioxidant activity"/>
    <property type="evidence" value="ECO:0007669"/>
    <property type="project" value="InterPro"/>
</dbReference>
<sequence>MSGQAGGPDAGGACFTGSTPAGAARQAGTPPAGKRPNWGRRALLAVPLGVTAAAGLGFWGMLRGLRDGSYDPTGVPSALIGRPVPAMPLGTVEGLGDIPPLDVASLRGMERPVLVNFWASWCVPCTIEHPQLMQLARDGVPVYGVSYKDKAPEARAFLERRGNPFARLGADATGRVGIEWGVYGVPETYFVDRQGIIRWRWAGPVTPEVVEQDLRPLLRRYA</sequence>
<dbReference type="InterPro" id="IPR050553">
    <property type="entry name" value="Thioredoxin_ResA/DsbE_sf"/>
</dbReference>
<gene>
    <name evidence="9" type="primary">cycY</name>
    <name evidence="8" type="ORF">APZ41_014225</name>
    <name evidence="9" type="ORF">NCTC13291_01366</name>
</gene>
<feature type="region of interest" description="Disordered" evidence="5">
    <location>
        <begin position="1"/>
        <end position="36"/>
    </location>
</feature>
<evidence type="ECO:0000313" key="11">
    <source>
        <dbReference type="Proteomes" id="UP000254919"/>
    </source>
</evidence>
<keyword evidence="6" id="KW-1133">Transmembrane helix</keyword>
<dbReference type="AlphaFoldDB" id="A0A1S8D2H1"/>
<dbReference type="InterPro" id="IPR013766">
    <property type="entry name" value="Thioredoxin_domain"/>
</dbReference>
<proteinExistence type="predicted"/>
<keyword evidence="6" id="KW-0472">Membrane</keyword>
<keyword evidence="10" id="KW-1185">Reference proteome</keyword>
<dbReference type="GO" id="GO:0017004">
    <property type="term" value="P:cytochrome complex assembly"/>
    <property type="evidence" value="ECO:0007669"/>
    <property type="project" value="UniProtKB-KW"/>
</dbReference>
<reference evidence="8 10" key="1">
    <citation type="submission" date="2016-12" db="EMBL/GenBank/DDBJ databases">
        <title>Draft genome sequence of Roseomonas mucosa strain AU37, isolated from a peripheral intravenous catheter.</title>
        <authorList>
            <person name="Choudhury M.A."/>
            <person name="Sidjabat H.E."/>
            <person name="Wailan A.M."/>
            <person name="Zhang L."/>
            <person name="Marsh N.M."/>
            <person name="Rickard C.M."/>
            <person name="Davies M."/>
            <person name="Mcmillan D.J."/>
        </authorList>
    </citation>
    <scope>NUCLEOTIDE SEQUENCE [LARGE SCALE GENOMIC DNA]</scope>
    <source>
        <strain evidence="8 10">SAVE376</strain>
    </source>
</reference>
<dbReference type="RefSeq" id="WP_019462118.1">
    <property type="nucleotide sequence ID" value="NZ_AP031462.1"/>
</dbReference>
<comment type="subcellular location">
    <subcellularLocation>
        <location evidence="1">Cell envelope</location>
    </subcellularLocation>
</comment>
<keyword evidence="3" id="KW-1015">Disulfide bond</keyword>
<dbReference type="PROSITE" id="PS00194">
    <property type="entry name" value="THIOREDOXIN_1"/>
    <property type="match status" value="1"/>
</dbReference>
<evidence type="ECO:0000256" key="4">
    <source>
        <dbReference type="ARBA" id="ARBA00023284"/>
    </source>
</evidence>
<evidence type="ECO:0000256" key="3">
    <source>
        <dbReference type="ARBA" id="ARBA00023157"/>
    </source>
</evidence>